<keyword evidence="3" id="KW-1185">Reference proteome</keyword>
<dbReference type="InterPro" id="IPR011037">
    <property type="entry name" value="Pyrv_Knase-like_insert_dom_sf"/>
</dbReference>
<organism evidence="2 3">
    <name type="scientific">Camelliibacillus cellulosilyticus</name>
    <dbReference type="NCBI Taxonomy" id="2174486"/>
    <lineage>
        <taxon>Bacteria</taxon>
        <taxon>Bacillati</taxon>
        <taxon>Bacillota</taxon>
        <taxon>Bacilli</taxon>
        <taxon>Bacillales</taxon>
        <taxon>Sporolactobacillaceae</taxon>
        <taxon>Camelliibacillus</taxon>
    </lineage>
</organism>
<dbReference type="PANTHER" id="PTHR30212:SF4">
    <property type="entry name" value="MOSC DOMAIN-CONTAINING PROTEIN"/>
    <property type="match status" value="1"/>
</dbReference>
<dbReference type="RefSeq" id="WP_376846706.1">
    <property type="nucleotide sequence ID" value="NZ_JBHSFW010000010.1"/>
</dbReference>
<gene>
    <name evidence="2" type="ORF">ACFO4N_12895</name>
</gene>
<dbReference type="Pfam" id="PF03473">
    <property type="entry name" value="MOSC"/>
    <property type="match status" value="1"/>
</dbReference>
<evidence type="ECO:0000313" key="3">
    <source>
        <dbReference type="Proteomes" id="UP001596022"/>
    </source>
</evidence>
<feature type="domain" description="MOSC" evidence="1">
    <location>
        <begin position="31"/>
        <end position="165"/>
    </location>
</feature>
<proteinExistence type="predicted"/>
<protein>
    <submittedName>
        <fullName evidence="2">MOSC domain-containing protein</fullName>
    </submittedName>
</protein>
<sequence length="219" mass="24424">MQIFDIVAVSVGKPQQVSFKNQQIETAIDKKRVTRSIYLRRLNFDGDLQADQKNHGGPDKAVCGYCYSHYEYWNQRLGLSLTTSAFGENLTIAGLTEAEARIGDIFALDEAIVQISQPRKPCYKLAAKHGWKTLPVLIEETGYTGFYFRVLKEGLVSPSPKLKLIEPNEGGLSVAEVNRLLFNRPLTRQALETLLGVTDLAEGLKASLRKKLLKIDVKG</sequence>
<dbReference type="Pfam" id="PF03475">
    <property type="entry name" value="YiiM_3-alpha"/>
    <property type="match status" value="1"/>
</dbReference>
<dbReference type="PANTHER" id="PTHR30212">
    <property type="entry name" value="PROTEIN YIIM"/>
    <property type="match status" value="1"/>
</dbReference>
<dbReference type="InterPro" id="IPR005302">
    <property type="entry name" value="MoCF_Sase_C"/>
</dbReference>
<accession>A0ABV9GNP5</accession>
<dbReference type="Proteomes" id="UP001596022">
    <property type="component" value="Unassembled WGS sequence"/>
</dbReference>
<dbReference type="SUPFAM" id="SSF50800">
    <property type="entry name" value="PK beta-barrel domain-like"/>
    <property type="match status" value="1"/>
</dbReference>
<reference evidence="3" key="1">
    <citation type="journal article" date="2019" name="Int. J. Syst. Evol. Microbiol.">
        <title>The Global Catalogue of Microorganisms (GCM) 10K type strain sequencing project: providing services to taxonomists for standard genome sequencing and annotation.</title>
        <authorList>
            <consortium name="The Broad Institute Genomics Platform"/>
            <consortium name="The Broad Institute Genome Sequencing Center for Infectious Disease"/>
            <person name="Wu L."/>
            <person name="Ma J."/>
        </authorList>
    </citation>
    <scope>NUCLEOTIDE SEQUENCE [LARGE SCALE GENOMIC DNA]</scope>
    <source>
        <strain evidence="3">CGMCC 1.16306</strain>
    </source>
</reference>
<dbReference type="InterPro" id="IPR005163">
    <property type="entry name" value="Tri_helical_YiiM-like"/>
</dbReference>
<evidence type="ECO:0000313" key="2">
    <source>
        <dbReference type="EMBL" id="MFC4619612.1"/>
    </source>
</evidence>
<name>A0ABV9GNP5_9BACL</name>
<dbReference type="Gene3D" id="2.40.33.20">
    <property type="entry name" value="PK beta-barrel domain-like"/>
    <property type="match status" value="1"/>
</dbReference>
<dbReference type="PROSITE" id="PS51340">
    <property type="entry name" value="MOSC"/>
    <property type="match status" value="1"/>
</dbReference>
<dbReference type="InterPro" id="IPR052353">
    <property type="entry name" value="Benzoxazolinone_Detox_Enz"/>
</dbReference>
<dbReference type="EMBL" id="JBHSFW010000010">
    <property type="protein sequence ID" value="MFC4619612.1"/>
    <property type="molecule type" value="Genomic_DNA"/>
</dbReference>
<comment type="caution">
    <text evidence="2">The sequence shown here is derived from an EMBL/GenBank/DDBJ whole genome shotgun (WGS) entry which is preliminary data.</text>
</comment>
<evidence type="ECO:0000259" key="1">
    <source>
        <dbReference type="PROSITE" id="PS51340"/>
    </source>
</evidence>